<dbReference type="InterPro" id="IPR011765">
    <property type="entry name" value="Pept_M16_N"/>
</dbReference>
<dbReference type="InterPro" id="IPR007863">
    <property type="entry name" value="Peptidase_M16_C"/>
</dbReference>
<name>A0A1S1Z3L8_FLAPC</name>
<dbReference type="Proteomes" id="UP000179797">
    <property type="component" value="Unassembled WGS sequence"/>
</dbReference>
<dbReference type="STRING" id="915059.NH26_16085"/>
<accession>A0A1S1Z3L8</accession>
<proteinExistence type="predicted"/>
<evidence type="ECO:0008006" key="5">
    <source>
        <dbReference type="Google" id="ProtNLM"/>
    </source>
</evidence>
<evidence type="ECO:0000259" key="2">
    <source>
        <dbReference type="Pfam" id="PF05193"/>
    </source>
</evidence>
<dbReference type="InterPro" id="IPR011249">
    <property type="entry name" value="Metalloenz_LuxS/M16"/>
</dbReference>
<sequence>MSNTLNRSIAPESYQLKDFSLQKPEELLLTNNCKVFVLKNNAQPIVHFSIVIKGGKLVEDVKGTSFLTSKMLGEGLKGMDSAAIHEYLDSYGAIINVSNDLDSFTISGHCLKRYFDKVIVIVNKYLIDSEFSQVEFDHILQVVLQQKKLAEEKTSYLATKKFRESFYGENHSFGSTLTSDQILSISLSEISDYYKNHIIGAPFEVFLSGDFDDECFVTLNRYLGSINVNAAAEVVYPNFVNSIQSKELKIYESKENAVQSSLRIGCPTFTLPNKDFEAFSVMNEMLGGYFGSRLMKNIREERGLTYGIHSSFRNEQNQGYFIIATDVKKDLKDTAITEIYKEIRKLAEEEITLEELNTVQNYMAGNFIMSINSNLSLLEITKGLYKKGLDFDYYDTYVSRIQSITTADVKQMIEKYLLGDMLEVVVG</sequence>
<gene>
    <name evidence="3" type="ORF">NH26_16085</name>
</gene>
<dbReference type="OrthoDB" id="9811314at2"/>
<dbReference type="GO" id="GO:0046872">
    <property type="term" value="F:metal ion binding"/>
    <property type="evidence" value="ECO:0007669"/>
    <property type="project" value="InterPro"/>
</dbReference>
<dbReference type="PANTHER" id="PTHR11851">
    <property type="entry name" value="METALLOPROTEASE"/>
    <property type="match status" value="1"/>
</dbReference>
<dbReference type="RefSeq" id="WP_044228367.1">
    <property type="nucleotide sequence ID" value="NZ_JRYR02000001.1"/>
</dbReference>
<evidence type="ECO:0000259" key="1">
    <source>
        <dbReference type="Pfam" id="PF00675"/>
    </source>
</evidence>
<dbReference type="EMBL" id="JRYR02000001">
    <property type="protein sequence ID" value="OHX67753.1"/>
    <property type="molecule type" value="Genomic_DNA"/>
</dbReference>
<dbReference type="Pfam" id="PF05193">
    <property type="entry name" value="Peptidase_M16_C"/>
    <property type="match status" value="1"/>
</dbReference>
<dbReference type="Gene3D" id="3.30.830.10">
    <property type="entry name" value="Metalloenzyme, LuxS/M16 peptidase-like"/>
    <property type="match status" value="2"/>
</dbReference>
<reference evidence="3 4" key="1">
    <citation type="journal article" date="2012" name="Int. J. Syst. Evol. Microbiol.">
        <title>Flammeovirga pacifica sp. nov., isolated from deep-sea sediment.</title>
        <authorList>
            <person name="Xu H."/>
            <person name="Fu Y."/>
            <person name="Yang N."/>
            <person name="Ding Z."/>
            <person name="Lai Q."/>
            <person name="Zeng R."/>
        </authorList>
    </citation>
    <scope>NUCLEOTIDE SEQUENCE [LARGE SCALE GENOMIC DNA]</scope>
    <source>
        <strain evidence="4">DSM 24597 / LMG 26175 / WPAGA1</strain>
    </source>
</reference>
<feature type="domain" description="Peptidase M16 N-terminal" evidence="1">
    <location>
        <begin position="36"/>
        <end position="175"/>
    </location>
</feature>
<feature type="domain" description="Peptidase M16 C-terminal" evidence="2">
    <location>
        <begin position="184"/>
        <end position="361"/>
    </location>
</feature>
<dbReference type="InterPro" id="IPR050361">
    <property type="entry name" value="MPP/UQCRC_Complex"/>
</dbReference>
<protein>
    <recommendedName>
        <fullName evidence="5">Peptidase M16</fullName>
    </recommendedName>
</protein>
<dbReference type="AlphaFoldDB" id="A0A1S1Z3L8"/>
<comment type="caution">
    <text evidence="3">The sequence shown here is derived from an EMBL/GenBank/DDBJ whole genome shotgun (WGS) entry which is preliminary data.</text>
</comment>
<dbReference type="Pfam" id="PF00675">
    <property type="entry name" value="Peptidase_M16"/>
    <property type="match status" value="1"/>
</dbReference>
<keyword evidence="4" id="KW-1185">Reference proteome</keyword>
<evidence type="ECO:0000313" key="4">
    <source>
        <dbReference type="Proteomes" id="UP000179797"/>
    </source>
</evidence>
<dbReference type="SUPFAM" id="SSF63411">
    <property type="entry name" value="LuxS/MPP-like metallohydrolase"/>
    <property type="match status" value="2"/>
</dbReference>
<evidence type="ECO:0000313" key="3">
    <source>
        <dbReference type="EMBL" id="OHX67753.1"/>
    </source>
</evidence>
<organism evidence="3 4">
    <name type="scientific">Flammeovirga pacifica</name>
    <dbReference type="NCBI Taxonomy" id="915059"/>
    <lineage>
        <taxon>Bacteria</taxon>
        <taxon>Pseudomonadati</taxon>
        <taxon>Bacteroidota</taxon>
        <taxon>Cytophagia</taxon>
        <taxon>Cytophagales</taxon>
        <taxon>Flammeovirgaceae</taxon>
        <taxon>Flammeovirga</taxon>
    </lineage>
</organism>
<dbReference type="PANTHER" id="PTHR11851:SF224">
    <property type="entry name" value="PROCESSING PROTEASE"/>
    <property type="match status" value="1"/>
</dbReference>